<keyword evidence="3" id="KW-1185">Reference proteome</keyword>
<protein>
    <submittedName>
        <fullName evidence="2">Uncharacterized protein</fullName>
    </submittedName>
</protein>
<sequence length="128" mass="14159">MKWTELRRLGFVHDLRTRFVEPEPRERGVFNHCMKDDTTNETATICFIASQLHISRAARKIGLALRVTVRLSAQLRSKPDSLVEESRLQPRRASGGHDLTSPPPVVALIPAAARCSSLSPGPLIPDPA</sequence>
<feature type="region of interest" description="Disordered" evidence="1">
    <location>
        <begin position="77"/>
        <end position="103"/>
    </location>
</feature>
<organism evidence="2 3">
    <name type="scientific">Portunus trituberculatus</name>
    <name type="common">Swimming crab</name>
    <name type="synonym">Neptunus trituberculatus</name>
    <dbReference type="NCBI Taxonomy" id="210409"/>
    <lineage>
        <taxon>Eukaryota</taxon>
        <taxon>Metazoa</taxon>
        <taxon>Ecdysozoa</taxon>
        <taxon>Arthropoda</taxon>
        <taxon>Crustacea</taxon>
        <taxon>Multicrustacea</taxon>
        <taxon>Malacostraca</taxon>
        <taxon>Eumalacostraca</taxon>
        <taxon>Eucarida</taxon>
        <taxon>Decapoda</taxon>
        <taxon>Pleocyemata</taxon>
        <taxon>Brachyura</taxon>
        <taxon>Eubrachyura</taxon>
        <taxon>Portunoidea</taxon>
        <taxon>Portunidae</taxon>
        <taxon>Portuninae</taxon>
        <taxon>Portunus</taxon>
    </lineage>
</organism>
<comment type="caution">
    <text evidence="2">The sequence shown here is derived from an EMBL/GenBank/DDBJ whole genome shotgun (WGS) entry which is preliminary data.</text>
</comment>
<reference evidence="2 3" key="1">
    <citation type="submission" date="2019-05" db="EMBL/GenBank/DDBJ databases">
        <title>Another draft genome of Portunus trituberculatus and its Hox gene families provides insights of decapod evolution.</title>
        <authorList>
            <person name="Jeong J.-H."/>
            <person name="Song I."/>
            <person name="Kim S."/>
            <person name="Choi T."/>
            <person name="Kim D."/>
            <person name="Ryu S."/>
            <person name="Kim W."/>
        </authorList>
    </citation>
    <scope>NUCLEOTIDE SEQUENCE [LARGE SCALE GENOMIC DNA]</scope>
    <source>
        <tissue evidence="2">Muscle</tissue>
    </source>
</reference>
<dbReference type="AlphaFoldDB" id="A0A5B7G562"/>
<evidence type="ECO:0000256" key="1">
    <source>
        <dbReference type="SAM" id="MobiDB-lite"/>
    </source>
</evidence>
<dbReference type="EMBL" id="VSRR010010301">
    <property type="protein sequence ID" value="MPC51624.1"/>
    <property type="molecule type" value="Genomic_DNA"/>
</dbReference>
<feature type="compositionally biased region" description="Basic and acidic residues" evidence="1">
    <location>
        <begin position="77"/>
        <end position="88"/>
    </location>
</feature>
<evidence type="ECO:0000313" key="3">
    <source>
        <dbReference type="Proteomes" id="UP000324222"/>
    </source>
</evidence>
<proteinExistence type="predicted"/>
<name>A0A5B7G562_PORTR</name>
<evidence type="ECO:0000313" key="2">
    <source>
        <dbReference type="EMBL" id="MPC51624.1"/>
    </source>
</evidence>
<gene>
    <name evidence="2" type="ORF">E2C01_045474</name>
</gene>
<dbReference type="Proteomes" id="UP000324222">
    <property type="component" value="Unassembled WGS sequence"/>
</dbReference>
<accession>A0A5B7G562</accession>